<accession>A0ABS8GXQ5</accession>
<keyword evidence="1" id="KW-0812">Transmembrane</keyword>
<evidence type="ECO:0008006" key="4">
    <source>
        <dbReference type="Google" id="ProtNLM"/>
    </source>
</evidence>
<comment type="caution">
    <text evidence="2">The sequence shown here is derived from an EMBL/GenBank/DDBJ whole genome shotgun (WGS) entry which is preliminary data.</text>
</comment>
<feature type="transmembrane region" description="Helical" evidence="1">
    <location>
        <begin position="212"/>
        <end position="232"/>
    </location>
</feature>
<evidence type="ECO:0000313" key="2">
    <source>
        <dbReference type="EMBL" id="MCC4214578.1"/>
    </source>
</evidence>
<dbReference type="RefSeq" id="WP_228231636.1">
    <property type="nucleotide sequence ID" value="NZ_JAJGMW010000033.1"/>
</dbReference>
<organism evidence="2 3">
    <name type="scientific">Leeuwenhoekiella parthenopeia</name>
    <dbReference type="NCBI Taxonomy" id="2890320"/>
    <lineage>
        <taxon>Bacteria</taxon>
        <taxon>Pseudomonadati</taxon>
        <taxon>Bacteroidota</taxon>
        <taxon>Flavobacteriia</taxon>
        <taxon>Flavobacteriales</taxon>
        <taxon>Flavobacteriaceae</taxon>
        <taxon>Leeuwenhoekiella</taxon>
    </lineage>
</organism>
<reference evidence="2 3" key="1">
    <citation type="submission" date="2021-11" db="EMBL/GenBank/DDBJ databases">
        <title>Seasonal and diel survey of microbial diversity of the Tyrrhenian coast.</title>
        <authorList>
            <person name="Gattoni G."/>
            <person name="Corral P."/>
        </authorList>
    </citation>
    <scope>NUCLEOTIDE SEQUENCE [LARGE SCALE GENOMIC DNA]</scope>
    <source>
        <strain evidence="2 3">Mr9</strain>
    </source>
</reference>
<gene>
    <name evidence="2" type="ORF">LLW17_17775</name>
</gene>
<keyword evidence="1" id="KW-1133">Transmembrane helix</keyword>
<keyword evidence="3" id="KW-1185">Reference proteome</keyword>
<feature type="transmembrane region" description="Helical" evidence="1">
    <location>
        <begin position="344"/>
        <end position="365"/>
    </location>
</feature>
<evidence type="ECO:0000313" key="3">
    <source>
        <dbReference type="Proteomes" id="UP001197770"/>
    </source>
</evidence>
<dbReference type="Proteomes" id="UP001197770">
    <property type="component" value="Unassembled WGS sequence"/>
</dbReference>
<name>A0ABS8GXQ5_9FLAO</name>
<feature type="transmembrane region" description="Helical" evidence="1">
    <location>
        <begin position="238"/>
        <end position="257"/>
    </location>
</feature>
<protein>
    <recommendedName>
        <fullName evidence="4">Peptide zinc metalloprotease protein</fullName>
    </recommendedName>
</protein>
<feature type="transmembrane region" description="Helical" evidence="1">
    <location>
        <begin position="183"/>
        <end position="200"/>
    </location>
</feature>
<dbReference type="EMBL" id="JAJGMW010000033">
    <property type="protein sequence ID" value="MCC4214578.1"/>
    <property type="molecule type" value="Genomic_DNA"/>
</dbReference>
<evidence type="ECO:0000256" key="1">
    <source>
        <dbReference type="SAM" id="Phobius"/>
    </source>
</evidence>
<sequence length="390" mass="45210">MSVLKESYSLSHYEKNSWVLESRGMHYIISAPAKELLELLKESESLSQACDAFNNRYGYQFSESQFWEFIINRLGFTGLIAGFEPEVEKEHKFINLQFVIFKPALAARLGRPLQPLFNQSFFYITFSLLLILAIYSLFTVSFQSLGFSVFALMALYLVTIILHELGHIASCRKFTGKNGEIGGGLYLIFPVLFSNITALWQAGKSERVIGNLAGVYMQLWCLLFFFLLHQFYPDVVLFNQIVFMLSLYSLIQLIPFIRSDGYWLLSDLSNTPNLLSKANESLRDFLKSPLAYFTKDKRPKATFLLLYSVFNNALILYFITLQLLRNRHALLHFPEYLLDVLKHLIQLEPVAFDFSYFPVILFYIVSFQMLKRIFDSVFKTKKQQQSAIIK</sequence>
<feature type="transmembrane region" description="Helical" evidence="1">
    <location>
        <begin position="120"/>
        <end position="138"/>
    </location>
</feature>
<proteinExistence type="predicted"/>
<feature type="transmembrane region" description="Helical" evidence="1">
    <location>
        <begin position="145"/>
        <end position="163"/>
    </location>
</feature>
<feature type="transmembrane region" description="Helical" evidence="1">
    <location>
        <begin position="304"/>
        <end position="324"/>
    </location>
</feature>
<keyword evidence="1" id="KW-0472">Membrane</keyword>